<organism evidence="1 2">
    <name type="scientific">Chelonoidis abingdonii</name>
    <name type="common">Abingdon island giant tortoise</name>
    <name type="synonym">Testudo abingdonii</name>
    <dbReference type="NCBI Taxonomy" id="106734"/>
    <lineage>
        <taxon>Eukaryota</taxon>
        <taxon>Metazoa</taxon>
        <taxon>Chordata</taxon>
        <taxon>Craniata</taxon>
        <taxon>Vertebrata</taxon>
        <taxon>Euteleostomi</taxon>
        <taxon>Archelosauria</taxon>
        <taxon>Testudinata</taxon>
        <taxon>Testudines</taxon>
        <taxon>Cryptodira</taxon>
        <taxon>Durocryptodira</taxon>
        <taxon>Testudinoidea</taxon>
        <taxon>Testudinidae</taxon>
        <taxon>Chelonoidis</taxon>
    </lineage>
</organism>
<evidence type="ECO:0000313" key="2">
    <source>
        <dbReference type="Proteomes" id="UP000694404"/>
    </source>
</evidence>
<dbReference type="OMA" id="AMSIECP"/>
<keyword evidence="2" id="KW-1185">Reference proteome</keyword>
<sequence length="60" mass="6692">TRLFLCFLPPGYQGRHYLPYQAQWCVPVIPAIWEAEAGRSLRGSGLRCAMSIECPVPLTA</sequence>
<evidence type="ECO:0000313" key="1">
    <source>
        <dbReference type="Ensembl" id="ENSCABP00000028259.1"/>
    </source>
</evidence>
<proteinExistence type="predicted"/>
<name>A0A8C0J991_CHEAB</name>
<reference evidence="1" key="2">
    <citation type="submission" date="2025-09" db="UniProtKB">
        <authorList>
            <consortium name="Ensembl"/>
        </authorList>
    </citation>
    <scope>IDENTIFICATION</scope>
</reference>
<dbReference type="GeneTree" id="ENSGT00960000187155"/>
<reference evidence="1" key="1">
    <citation type="submission" date="2025-08" db="UniProtKB">
        <authorList>
            <consortium name="Ensembl"/>
        </authorList>
    </citation>
    <scope>IDENTIFICATION</scope>
</reference>
<protein>
    <submittedName>
        <fullName evidence="1">Uncharacterized protein</fullName>
    </submittedName>
</protein>
<dbReference type="Ensembl" id="ENSCABT00000030964.1">
    <property type="protein sequence ID" value="ENSCABP00000028259.1"/>
    <property type="gene ID" value="ENSCABG00000020752.1"/>
</dbReference>
<dbReference type="Proteomes" id="UP000694404">
    <property type="component" value="Unplaced"/>
</dbReference>
<accession>A0A8C0J991</accession>
<dbReference type="AlphaFoldDB" id="A0A8C0J991"/>